<dbReference type="Proteomes" id="UP000015525">
    <property type="component" value="Unassembled WGS sequence"/>
</dbReference>
<keyword evidence="2" id="KW-1133">Transmembrane helix</keyword>
<keyword evidence="3" id="KW-0732">Signal</keyword>
<name>T0GI74_9SPHN</name>
<evidence type="ECO:0000259" key="4">
    <source>
        <dbReference type="SMART" id="SM00978"/>
    </source>
</evidence>
<comment type="caution">
    <text evidence="5">The sequence shown here is derived from an EMBL/GenBank/DDBJ whole genome shotgun (WGS) entry which is preliminary data.</text>
</comment>
<feature type="transmembrane region" description="Helical" evidence="2">
    <location>
        <begin position="93"/>
        <end position="113"/>
    </location>
</feature>
<dbReference type="PATRIC" id="fig|1329909.3.peg.3508"/>
<keyword evidence="2" id="KW-0812">Transmembrane</keyword>
<evidence type="ECO:0000313" key="6">
    <source>
        <dbReference type="Proteomes" id="UP000015525"/>
    </source>
</evidence>
<dbReference type="SMART" id="SM00978">
    <property type="entry name" value="Tim44"/>
    <property type="match status" value="1"/>
</dbReference>
<dbReference type="Pfam" id="PF04280">
    <property type="entry name" value="Tim44"/>
    <property type="match status" value="1"/>
</dbReference>
<gene>
    <name evidence="5" type="ORF">L288_18225</name>
</gene>
<dbReference type="InterPro" id="IPR032710">
    <property type="entry name" value="NTF2-like_dom_sf"/>
</dbReference>
<proteinExistence type="predicted"/>
<dbReference type="SUPFAM" id="SSF54427">
    <property type="entry name" value="NTF2-like"/>
    <property type="match status" value="1"/>
</dbReference>
<reference evidence="5 6" key="1">
    <citation type="journal article" date="2013" name="Genome Announc.">
        <title>Draft Genome Sequence of Sphingobium quisquiliarum Strain P25T, a Novel Hexachlorocyclohexane (HCH)-Degrading Bacterium Isolated from an HCH Dumpsite.</title>
        <authorList>
            <person name="Kumar Singh A."/>
            <person name="Sangwan N."/>
            <person name="Sharma A."/>
            <person name="Gupta V."/>
            <person name="Khurana J.P."/>
            <person name="Lal R."/>
        </authorList>
    </citation>
    <scope>NUCLEOTIDE SEQUENCE [LARGE SCALE GENOMIC DNA]</scope>
    <source>
        <strain evidence="5 6">P25</strain>
    </source>
</reference>
<evidence type="ECO:0000256" key="1">
    <source>
        <dbReference type="SAM" id="MobiDB-lite"/>
    </source>
</evidence>
<dbReference type="AlphaFoldDB" id="T0GI74"/>
<feature type="signal peptide" evidence="3">
    <location>
        <begin position="1"/>
        <end position="28"/>
    </location>
</feature>
<feature type="compositionally biased region" description="Low complexity" evidence="1">
    <location>
        <begin position="64"/>
        <end position="82"/>
    </location>
</feature>
<keyword evidence="2" id="KW-0472">Membrane</keyword>
<evidence type="ECO:0000256" key="3">
    <source>
        <dbReference type="SAM" id="SignalP"/>
    </source>
</evidence>
<evidence type="ECO:0000313" key="5">
    <source>
        <dbReference type="EMBL" id="EQB00417.1"/>
    </source>
</evidence>
<feature type="region of interest" description="Disordered" evidence="1">
    <location>
        <begin position="28"/>
        <end position="82"/>
    </location>
</feature>
<evidence type="ECO:0000256" key="2">
    <source>
        <dbReference type="SAM" id="Phobius"/>
    </source>
</evidence>
<sequence>MIGTKFRTAGALAMSLAVAVMIASPADARRGGSAGSRGSRTAIAPPVTKTAPNQAAPVQRTMTNKPAPAQANAAAARPGAANSHSRFGNMAKGLIGGLVMGGLIGMLLGNGFGALAGSGMLMALLQIALIGGLIWFGLKIFRRRSQLAPAGMPASSQYSAHPFTSAPQQPFSATAFPVRPVELQTHEIVITREDQQSFERLLADVQDAFGREDYAQLRAYTTPEIMSYLAEELSQNATKGQRNEVSATELLDAEVAEAWGEDGTDYATIAMRYQSIDIMRDRNSGAVVSGDPHQPSVTTELWTFVRDARNPWRLSAIQEA</sequence>
<feature type="transmembrane region" description="Helical" evidence="2">
    <location>
        <begin position="119"/>
        <end position="138"/>
    </location>
</feature>
<keyword evidence="6" id="KW-1185">Reference proteome</keyword>
<dbReference type="EMBL" id="ATHO01000158">
    <property type="protein sequence ID" value="EQB00417.1"/>
    <property type="molecule type" value="Genomic_DNA"/>
</dbReference>
<feature type="chain" id="PRO_5004575748" description="Tim44-like domain-containing protein" evidence="3">
    <location>
        <begin position="29"/>
        <end position="320"/>
    </location>
</feature>
<accession>T0GI74</accession>
<dbReference type="InterPro" id="IPR007379">
    <property type="entry name" value="Tim44-like_dom"/>
</dbReference>
<organism evidence="5 6">
    <name type="scientific">Sphingobium quisquiliarum P25</name>
    <dbReference type="NCBI Taxonomy" id="1329909"/>
    <lineage>
        <taxon>Bacteria</taxon>
        <taxon>Pseudomonadati</taxon>
        <taxon>Pseudomonadota</taxon>
        <taxon>Alphaproteobacteria</taxon>
        <taxon>Sphingomonadales</taxon>
        <taxon>Sphingomonadaceae</taxon>
        <taxon>Sphingobium</taxon>
    </lineage>
</organism>
<protein>
    <recommendedName>
        <fullName evidence="4">Tim44-like domain-containing protein</fullName>
    </recommendedName>
</protein>
<dbReference type="Gene3D" id="3.10.450.240">
    <property type="match status" value="1"/>
</dbReference>
<dbReference type="PANTHER" id="PTHR41542">
    <property type="entry name" value="BLL5807 PROTEIN"/>
    <property type="match status" value="1"/>
</dbReference>
<feature type="domain" description="Tim44-like" evidence="4">
    <location>
        <begin position="173"/>
        <end position="319"/>
    </location>
</feature>
<dbReference type="PANTHER" id="PTHR41542:SF1">
    <property type="entry name" value="BLL5807 PROTEIN"/>
    <property type="match status" value="1"/>
</dbReference>